<dbReference type="Pfam" id="PF00928">
    <property type="entry name" value="Adap_comp_sub"/>
    <property type="match status" value="1"/>
</dbReference>
<dbReference type="CDD" id="cd09254">
    <property type="entry name" value="AP_delta-COPI_MHD"/>
    <property type="match status" value="1"/>
</dbReference>
<organism evidence="14">
    <name type="scientific">Wollemia nobilis</name>
    <dbReference type="NCBI Taxonomy" id="56998"/>
    <lineage>
        <taxon>Eukaryota</taxon>
        <taxon>Viridiplantae</taxon>
        <taxon>Streptophyta</taxon>
        <taxon>Embryophyta</taxon>
        <taxon>Tracheophyta</taxon>
        <taxon>Spermatophyta</taxon>
        <taxon>Pinopsida</taxon>
        <taxon>Pinidae</taxon>
        <taxon>Conifers II</taxon>
        <taxon>Araucariales</taxon>
        <taxon>Araucariaceae</taxon>
        <taxon>Wollemia</taxon>
    </lineage>
</organism>
<dbReference type="GO" id="GO:0051645">
    <property type="term" value="P:Golgi localization"/>
    <property type="evidence" value="ECO:0007669"/>
    <property type="project" value="TreeGrafter"/>
</dbReference>
<keyword evidence="3 10" id="KW-0813">Transport</keyword>
<evidence type="ECO:0000256" key="2">
    <source>
        <dbReference type="ARBA" id="ARBA00011775"/>
    </source>
</evidence>
<protein>
    <recommendedName>
        <fullName evidence="10">Coatomer subunit delta</fullName>
    </recommendedName>
</protein>
<dbReference type="PANTHER" id="PTHR10121:SF0">
    <property type="entry name" value="COATOMER SUBUNIT DELTA"/>
    <property type="match status" value="1"/>
</dbReference>
<comment type="subunit">
    <text evidence="2 10">Oligomeric complex that consists of at least the alpha, beta, beta', gamma, delta, epsilon and zeta subunits.</text>
</comment>
<keyword evidence="6 10" id="KW-0653">Protein transport</keyword>
<evidence type="ECO:0000256" key="7">
    <source>
        <dbReference type="ARBA" id="ARBA00023034"/>
    </source>
</evidence>
<dbReference type="AlphaFoldDB" id="A0A0C9RMU5"/>
<dbReference type="GO" id="GO:0030126">
    <property type="term" value="C:COPI vesicle coat"/>
    <property type="evidence" value="ECO:0007669"/>
    <property type="project" value="UniProtKB-UniRule"/>
</dbReference>
<dbReference type="GO" id="GO:0006888">
    <property type="term" value="P:endoplasmic reticulum to Golgi vesicle-mediated transport"/>
    <property type="evidence" value="ECO:0007669"/>
    <property type="project" value="TreeGrafter"/>
</dbReference>
<evidence type="ECO:0000256" key="8">
    <source>
        <dbReference type="ARBA" id="ARBA00023136"/>
    </source>
</evidence>
<evidence type="ECO:0000256" key="11">
    <source>
        <dbReference type="RuleBase" id="RU366052"/>
    </source>
</evidence>
<dbReference type="Gene3D" id="2.60.40.1170">
    <property type="entry name" value="Mu homology domain, subdomain B"/>
    <property type="match status" value="2"/>
</dbReference>
<dbReference type="InterPro" id="IPR027059">
    <property type="entry name" value="Coatomer_dsu"/>
</dbReference>
<dbReference type="PANTHER" id="PTHR10121">
    <property type="entry name" value="COATOMER SUBUNIT DELTA"/>
    <property type="match status" value="1"/>
</dbReference>
<comment type="function">
    <text evidence="10">The coatomer is a cytosolic protein complex that binds to dilysine motifs and reversibly associates with Golgi non-clathrin-coated vesicles, which further mediate biosynthetic protein transport from the ER, via the Golgi up to the trans Golgi network. Coatomer complex is required for budding from Golgi membranes, and is essential for the retrograde Golgi-to-ER transport of dilysine-tagged proteins.</text>
</comment>
<evidence type="ECO:0000256" key="5">
    <source>
        <dbReference type="ARBA" id="ARBA00022892"/>
    </source>
</evidence>
<dbReference type="GO" id="GO:0015031">
    <property type="term" value="P:protein transport"/>
    <property type="evidence" value="ECO:0007669"/>
    <property type="project" value="UniProtKB-KW"/>
</dbReference>
<evidence type="ECO:0000256" key="6">
    <source>
        <dbReference type="ARBA" id="ARBA00022927"/>
    </source>
</evidence>
<comment type="similarity">
    <text evidence="1 10">Belongs to the adaptor complexes medium subunit family. Delta-COP subfamily.</text>
</comment>
<evidence type="ECO:0000256" key="4">
    <source>
        <dbReference type="ARBA" id="ARBA00022490"/>
    </source>
</evidence>
<dbReference type="CDD" id="cd14830">
    <property type="entry name" value="Delta_COP_N"/>
    <property type="match status" value="1"/>
</dbReference>
<dbReference type="InterPro" id="IPR011012">
    <property type="entry name" value="Longin-like_dom_sf"/>
</dbReference>
<evidence type="ECO:0000259" key="13">
    <source>
        <dbReference type="PROSITE" id="PS51072"/>
    </source>
</evidence>
<comment type="subcellular location">
    <subcellularLocation>
        <location evidence="10 11">Cytoplasm</location>
    </subcellularLocation>
    <subcellularLocation>
        <location evidence="10 11">Cytoplasmic vesicle</location>
        <location evidence="10 11">COPI-coated vesicle membrane</location>
        <topology evidence="10 11">Peripheral membrane protein</topology>
        <orientation evidence="10 11">Cytoplasmic side</orientation>
    </subcellularLocation>
    <subcellularLocation>
        <location evidence="10 11">Golgi apparatus membrane</location>
        <topology evidence="10 11">Peripheral membrane protein</topology>
        <orientation evidence="10 11">Cytoplasmic side</orientation>
    </subcellularLocation>
</comment>
<name>A0A0C9RMU5_9CONI</name>
<evidence type="ECO:0000256" key="3">
    <source>
        <dbReference type="ARBA" id="ARBA00022448"/>
    </source>
</evidence>
<dbReference type="GO" id="GO:0006890">
    <property type="term" value="P:retrograde vesicle-mediated transport, Golgi to endoplasmic reticulum"/>
    <property type="evidence" value="ECO:0007669"/>
    <property type="project" value="UniProtKB-UniRule"/>
</dbReference>
<dbReference type="FunFam" id="3.30.450.60:FF:000003">
    <property type="entry name" value="Coatomer subunit delta"/>
    <property type="match status" value="1"/>
</dbReference>
<evidence type="ECO:0000256" key="9">
    <source>
        <dbReference type="ARBA" id="ARBA00023329"/>
    </source>
</evidence>
<evidence type="ECO:0000313" key="14">
    <source>
        <dbReference type="EMBL" id="JAG88041.1"/>
    </source>
</evidence>
<dbReference type="EMBL" id="GCHU01010085">
    <property type="protein sequence ID" value="JAG88041.1"/>
    <property type="molecule type" value="Transcribed_RNA"/>
</dbReference>
<keyword evidence="7 10" id="KW-0333">Golgi apparatus</keyword>
<keyword evidence="5 10" id="KW-0931">ER-Golgi transport</keyword>
<dbReference type="InterPro" id="IPR028565">
    <property type="entry name" value="MHD"/>
</dbReference>
<accession>A0A0C9RMU5</accession>
<dbReference type="SUPFAM" id="SSF49447">
    <property type="entry name" value="Second domain of Mu2 adaptin subunit (ap50) of ap2 adaptor"/>
    <property type="match status" value="1"/>
</dbReference>
<keyword evidence="8 10" id="KW-0472">Membrane</keyword>
<dbReference type="Gene3D" id="3.30.450.60">
    <property type="match status" value="1"/>
</dbReference>
<evidence type="ECO:0000256" key="1">
    <source>
        <dbReference type="ARBA" id="ARBA00010516"/>
    </source>
</evidence>
<dbReference type="PROSITE" id="PS51072">
    <property type="entry name" value="MHD"/>
    <property type="match status" value="1"/>
</dbReference>
<keyword evidence="4 10" id="KW-0963">Cytoplasm</keyword>
<sequence length="530" mass="58172">MVVLAASIITKTGKALVSRQFVDMSRIRIEGLLAAFPKLVGIGKQHTYVETENVRYVYQPMEALYLLLVTNKQSNILEDLETLRMLSKLVPEYSESLDEEGICKTAFELIFAFDEVIAIGHKESVTIAQVKQYCEMESHEERLHKLIMQSKINETKDVMKRKASEIDKSKIERNRGDKGGIMSLQSAASSRLENGFGDLSISSGGGGFGSNTGYGSSLDLDSFSTKPKGRPSSAATAPSKGLGMQLGKTQKANQFLESLKAEGEVIVEDVQSVVGQSRGSVPMATDPITITVEEKLNVVLKRDGGVNNLEVQGTLALQILQKEDGFIQVQIESGENKGFQFKTHPNINKDLFSNENLLGLKDPSRPFPAGPTGDALGVGLVKWRMQSAEESLVPLSINCWPSISGGETYVNIEYEASNMFDLHNVMISIPLPALRDPPTVNQADGDWRYDSRRSVVDWTILLIDNSNPSGSMEFVVPKADPSSFFPIEVRFTAAQTFCDIKVTSVVPTKGGAPPKFAYRTQLITDNYQVI</sequence>
<dbReference type="InterPro" id="IPR036168">
    <property type="entry name" value="AP2_Mu_C_sf"/>
</dbReference>
<dbReference type="SUPFAM" id="SSF64356">
    <property type="entry name" value="SNARE-like"/>
    <property type="match status" value="1"/>
</dbReference>
<proteinExistence type="inferred from homology"/>
<feature type="domain" description="MHD" evidence="13">
    <location>
        <begin position="285"/>
        <end position="530"/>
    </location>
</feature>
<dbReference type="GO" id="GO:0000139">
    <property type="term" value="C:Golgi membrane"/>
    <property type="evidence" value="ECO:0007669"/>
    <property type="project" value="UniProtKB-SubCell"/>
</dbReference>
<evidence type="ECO:0000256" key="10">
    <source>
        <dbReference type="RuleBase" id="RU364018"/>
    </source>
</evidence>
<reference evidence="14" key="1">
    <citation type="submission" date="2015-02" db="EMBL/GenBank/DDBJ databases">
        <title>A transcriptome of Wollemia nobilis - a relic of Gondwana.</title>
        <authorList>
            <person name="Chia J.Y."/>
            <person name="Leong Y.S."/>
            <person name="Abdul Karim S."/>
            <person name="Wan Azmi N."/>
            <person name="Hercus R."/>
            <person name="Croft L."/>
        </authorList>
    </citation>
    <scope>NUCLEOTIDE SEQUENCE</scope>
    <source>
        <strain evidence="14">MaeBrown</strain>
        <tissue evidence="14">Leaf</tissue>
    </source>
</reference>
<feature type="region of interest" description="Disordered" evidence="12">
    <location>
        <begin position="219"/>
        <end position="246"/>
    </location>
</feature>
<evidence type="ECO:0000256" key="12">
    <source>
        <dbReference type="SAM" id="MobiDB-lite"/>
    </source>
</evidence>
<keyword evidence="9 10" id="KW-0968">Cytoplasmic vesicle</keyword>
<dbReference type="FunFam" id="2.60.40.1170:FF:000007">
    <property type="entry name" value="Coatomer subunit delta"/>
    <property type="match status" value="1"/>
</dbReference>